<accession>Q22MK0</accession>
<proteinExistence type="predicted"/>
<dbReference type="GeneID" id="7843916"/>
<keyword evidence="1" id="KW-0175">Coiled coil</keyword>
<keyword evidence="4" id="KW-1185">Reference proteome</keyword>
<feature type="coiled-coil region" evidence="1">
    <location>
        <begin position="121"/>
        <end position="156"/>
    </location>
</feature>
<dbReference type="RefSeq" id="XP_977020.1">
    <property type="nucleotide sequence ID" value="XM_971927.1"/>
</dbReference>
<name>Q22MK0_TETTS</name>
<dbReference type="Proteomes" id="UP000009168">
    <property type="component" value="Unassembled WGS sequence"/>
</dbReference>
<protein>
    <submittedName>
        <fullName evidence="3">Uncharacterized protein</fullName>
    </submittedName>
</protein>
<evidence type="ECO:0000256" key="1">
    <source>
        <dbReference type="SAM" id="Coils"/>
    </source>
</evidence>
<feature type="compositionally biased region" description="Polar residues" evidence="2">
    <location>
        <begin position="614"/>
        <end position="624"/>
    </location>
</feature>
<dbReference type="KEGG" id="tet:TTHERM_00035200"/>
<dbReference type="OrthoDB" id="293228at2759"/>
<dbReference type="HOGENOM" id="CLU_348690_0_0_1"/>
<feature type="region of interest" description="Disordered" evidence="2">
    <location>
        <begin position="607"/>
        <end position="630"/>
    </location>
</feature>
<dbReference type="InParanoid" id="Q22MK0"/>
<feature type="compositionally biased region" description="Polar residues" evidence="2">
    <location>
        <begin position="483"/>
        <end position="492"/>
    </location>
</feature>
<gene>
    <name evidence="3" type="ORF">TTHERM_00035200</name>
</gene>
<evidence type="ECO:0000313" key="3">
    <source>
        <dbReference type="EMBL" id="EAR86412.1"/>
    </source>
</evidence>
<feature type="region of interest" description="Disordered" evidence="2">
    <location>
        <begin position="483"/>
        <end position="507"/>
    </location>
</feature>
<evidence type="ECO:0000256" key="2">
    <source>
        <dbReference type="SAM" id="MobiDB-lite"/>
    </source>
</evidence>
<reference evidence="4" key="1">
    <citation type="journal article" date="2006" name="PLoS Biol.">
        <title>Macronuclear genome sequence of the ciliate Tetrahymena thermophila, a model eukaryote.</title>
        <authorList>
            <person name="Eisen J.A."/>
            <person name="Coyne R.S."/>
            <person name="Wu M."/>
            <person name="Wu D."/>
            <person name="Thiagarajan M."/>
            <person name="Wortman J.R."/>
            <person name="Badger J.H."/>
            <person name="Ren Q."/>
            <person name="Amedeo P."/>
            <person name="Jones K.M."/>
            <person name="Tallon L.J."/>
            <person name="Delcher A.L."/>
            <person name="Salzberg S.L."/>
            <person name="Silva J.C."/>
            <person name="Haas B.J."/>
            <person name="Majoros W.H."/>
            <person name="Farzad M."/>
            <person name="Carlton J.M."/>
            <person name="Smith R.K. Jr."/>
            <person name="Garg J."/>
            <person name="Pearlman R.E."/>
            <person name="Karrer K.M."/>
            <person name="Sun L."/>
            <person name="Manning G."/>
            <person name="Elde N.C."/>
            <person name="Turkewitz A.P."/>
            <person name="Asai D.J."/>
            <person name="Wilkes D.E."/>
            <person name="Wang Y."/>
            <person name="Cai H."/>
            <person name="Collins K."/>
            <person name="Stewart B.A."/>
            <person name="Lee S.R."/>
            <person name="Wilamowska K."/>
            <person name="Weinberg Z."/>
            <person name="Ruzzo W.L."/>
            <person name="Wloga D."/>
            <person name="Gaertig J."/>
            <person name="Frankel J."/>
            <person name="Tsao C.-C."/>
            <person name="Gorovsky M.A."/>
            <person name="Keeling P.J."/>
            <person name="Waller R.F."/>
            <person name="Patron N.J."/>
            <person name="Cherry J.M."/>
            <person name="Stover N.A."/>
            <person name="Krieger C.J."/>
            <person name="del Toro C."/>
            <person name="Ryder H.F."/>
            <person name="Williamson S.C."/>
            <person name="Barbeau R.A."/>
            <person name="Hamilton E.P."/>
            <person name="Orias E."/>
        </authorList>
    </citation>
    <scope>NUCLEOTIDE SEQUENCE [LARGE SCALE GENOMIC DNA]</scope>
    <source>
        <strain evidence="4">SB210</strain>
    </source>
</reference>
<sequence length="809" mass="94282">MSKKDDLTRVSAKDDDPVRKLCVRFNKDYIHTRDFKDAVAYLQLRGNGCPRKEAILFAAKNNCRVDTTKIIDGPRNYRTLQVQQVPTYMVSEGWLYGQQDYFFGSCFPSRYSETYLDYQMNNKLEENFDEQEVKMRKEYKEMIHRMKNYVKQVNQKYNFSNEQGEQLIDMVKKIVKGMKSELENRQYFVMNNIRYYDAAEAIMKKRMLSEEDKNILIEKLNVFNNYENEEDLQQVQIIKVNDDEQNEDNSPMKNPFFVGMFNNQTQKAATTSQQKQKFYSNGQSQNNNTNISYAHQLKNLECATNLLEEFEKGEGEDMPNGPQGKFDRSYANQKKKRQEQMKQNLHLVRAENQAGLEGQFNQQKYFYSKQENTFINLRKEQKVKDDLQNAVFDIYKPNYEDGYYRYIDNISMLNQYVSQPKDSKYNSQDYGNINQSTEDNHQEKDQLIDMDVIRLMKEKQDIYQKNFREKISSQAVLHRLKNQRQNQTQVHFRQTQSSSTRSREREKKTNFNVINPFSQTNQFKNNTSGLHNSIFGLKKHSSNLSLMNLSASKLKYSNSTNHLLNKFTTTPSTTIATSNNLHYKQQPPQSSVQAASSSNQLNQNKRYGLEKQSSKISPLSQGIQDQKPKSRRLILRNFNNEEQQSQMKKEILPNRTVTWSVGGEQQNQFQQGSNSQSMLQQSDVLQDHTAAYNKRKQDDISQRSNSQSLVSNIRNTSSINVSPLQNSPANKLAQQYYYQGANNKAEKNRLTQKEQLFQSVGNHQKKISVINESGFASNTIQSTNISSKAGVATNFNIDFTPKSLNVFKQ</sequence>
<dbReference type="AlphaFoldDB" id="Q22MK0"/>
<evidence type="ECO:0000313" key="4">
    <source>
        <dbReference type="Proteomes" id="UP000009168"/>
    </source>
</evidence>
<dbReference type="EMBL" id="GG662720">
    <property type="protein sequence ID" value="EAR86412.1"/>
    <property type="molecule type" value="Genomic_DNA"/>
</dbReference>
<organism evidence="3 4">
    <name type="scientific">Tetrahymena thermophila (strain SB210)</name>
    <dbReference type="NCBI Taxonomy" id="312017"/>
    <lineage>
        <taxon>Eukaryota</taxon>
        <taxon>Sar</taxon>
        <taxon>Alveolata</taxon>
        <taxon>Ciliophora</taxon>
        <taxon>Intramacronucleata</taxon>
        <taxon>Oligohymenophorea</taxon>
        <taxon>Hymenostomatida</taxon>
        <taxon>Tetrahymenina</taxon>
        <taxon>Tetrahymenidae</taxon>
        <taxon>Tetrahymena</taxon>
    </lineage>
</organism>